<keyword evidence="7" id="KW-0963">Cytoplasm</keyword>
<dbReference type="GO" id="GO:0050661">
    <property type="term" value="F:NADP binding"/>
    <property type="evidence" value="ECO:0007669"/>
    <property type="project" value="InterPro"/>
</dbReference>
<sequence length="422" mass="45435">MNETTSEITRIGQAARAAARKLAWLDSGTKNAALNAMADALIASKATLQAENAKDLEQGQANGLTQAMLDRLELTDSRIEDMATGIRQIATLPDPIGQINDMKRLPNDLQVGKMRVPLGVIGIIYESRPNVTADAAALCIKSGNAVILRGGSEAFYSNHAIAKVLADGMAQGGVPSDAVQIVATIDRAAVGEMLKANEYIDIIIPRGGKGLIQRVMEDATIPVIKHLDGICHTYIDRDADPEMAVNLSVNGKMHRTGVCNATETLLVHQDVADEMLPDIARSLSELGCELRGCKETTRAVGSVALVIPATEEDWGTEYLAPILSIRVVKTMDEALDHIEQYSSRHTEVIVTDNHARAMRFVREADSSAVMINASSRFNDGFQFGLGAEMGISTDKLHVRGPVGLEGLTCEKWLVMGNGQQRP</sequence>
<name>A0A1S7LM75_MAGMO</name>
<comment type="subcellular location">
    <subcellularLocation>
        <location evidence="7">Cytoplasm</location>
    </subcellularLocation>
</comment>
<reference evidence="9" key="1">
    <citation type="submission" date="2015-04" db="EMBL/GenBank/DDBJ databases">
        <authorList>
            <person name="Syromyatnikov M.Y."/>
            <person name="Popov V.N."/>
        </authorList>
    </citation>
    <scope>NUCLEOTIDE SEQUENCE</scope>
    <source>
        <strain evidence="9">MO-1</strain>
    </source>
</reference>
<dbReference type="EC" id="1.2.1.41" evidence="7"/>
<evidence type="ECO:0000256" key="1">
    <source>
        <dbReference type="ARBA" id="ARBA00004985"/>
    </source>
</evidence>
<evidence type="ECO:0000313" key="9">
    <source>
        <dbReference type="EMBL" id="CRH07234.1"/>
    </source>
</evidence>
<dbReference type="PROSITE" id="PS01223">
    <property type="entry name" value="PROA"/>
    <property type="match status" value="1"/>
</dbReference>
<comment type="function">
    <text evidence="7">Catalyzes the NADPH-dependent reduction of L-glutamate 5-phosphate into L-glutamate 5-semialdehyde and phosphate. The product spontaneously undergoes cyclization to form 1-pyrroline-5-carboxylate.</text>
</comment>
<comment type="similarity">
    <text evidence="7">Belongs to the gamma-glutamyl phosphate reductase family.</text>
</comment>
<dbReference type="InterPro" id="IPR016162">
    <property type="entry name" value="Ald_DH_N"/>
</dbReference>
<keyword evidence="5 7" id="KW-0560">Oxidoreductase</keyword>
<dbReference type="InterPro" id="IPR012134">
    <property type="entry name" value="Glu-5-SA_DH"/>
</dbReference>
<proteinExistence type="inferred from homology"/>
<dbReference type="InterPro" id="IPR016161">
    <property type="entry name" value="Ald_DH/histidinol_DH"/>
</dbReference>
<dbReference type="PANTHER" id="PTHR11063:SF8">
    <property type="entry name" value="DELTA-1-PYRROLINE-5-CARBOXYLATE SYNTHASE"/>
    <property type="match status" value="1"/>
</dbReference>
<organism evidence="9">
    <name type="scientific">Magnetococcus massalia (strain MO-1)</name>
    <dbReference type="NCBI Taxonomy" id="451514"/>
    <lineage>
        <taxon>Bacteria</taxon>
        <taxon>Pseudomonadati</taxon>
        <taxon>Pseudomonadota</taxon>
        <taxon>Magnetococcia</taxon>
        <taxon>Magnetococcales</taxon>
        <taxon>Magnetococcaceae</taxon>
        <taxon>Magnetococcus</taxon>
    </lineage>
</organism>
<dbReference type="InterPro" id="IPR020593">
    <property type="entry name" value="G-glutamylP_reductase_CS"/>
</dbReference>
<accession>A0A1S7LM75</accession>
<feature type="domain" description="Aldehyde dehydrogenase" evidence="8">
    <location>
        <begin position="314"/>
        <end position="384"/>
    </location>
</feature>
<feature type="domain" description="Aldehyde dehydrogenase" evidence="8">
    <location>
        <begin position="4"/>
        <end position="286"/>
    </location>
</feature>
<dbReference type="UniPathway" id="UPA00098">
    <property type="reaction ID" value="UER00360"/>
</dbReference>
<dbReference type="GO" id="GO:0005737">
    <property type="term" value="C:cytoplasm"/>
    <property type="evidence" value="ECO:0007669"/>
    <property type="project" value="UniProtKB-SubCell"/>
</dbReference>
<dbReference type="AlphaFoldDB" id="A0A1S7LM75"/>
<keyword evidence="2 7" id="KW-0028">Amino-acid biosynthesis</keyword>
<dbReference type="InterPro" id="IPR000965">
    <property type="entry name" value="GPR_dom"/>
</dbReference>
<dbReference type="Pfam" id="PF00171">
    <property type="entry name" value="Aldedh"/>
    <property type="match status" value="2"/>
</dbReference>
<evidence type="ECO:0000256" key="2">
    <source>
        <dbReference type="ARBA" id="ARBA00022605"/>
    </source>
</evidence>
<dbReference type="InterPro" id="IPR015590">
    <property type="entry name" value="Aldehyde_DH_dom"/>
</dbReference>
<dbReference type="PIRSF" id="PIRSF000151">
    <property type="entry name" value="GPR"/>
    <property type="match status" value="1"/>
</dbReference>
<evidence type="ECO:0000259" key="8">
    <source>
        <dbReference type="Pfam" id="PF00171"/>
    </source>
</evidence>
<dbReference type="PANTHER" id="PTHR11063">
    <property type="entry name" value="GLUTAMATE SEMIALDEHYDE DEHYDROGENASE"/>
    <property type="match status" value="1"/>
</dbReference>
<dbReference type="GO" id="GO:0055129">
    <property type="term" value="P:L-proline biosynthetic process"/>
    <property type="evidence" value="ECO:0007669"/>
    <property type="project" value="UniProtKB-UniRule"/>
</dbReference>
<dbReference type="Gene3D" id="3.40.309.10">
    <property type="entry name" value="Aldehyde Dehydrogenase, Chain A, domain 2"/>
    <property type="match status" value="1"/>
</dbReference>
<keyword evidence="4 7" id="KW-0521">NADP</keyword>
<dbReference type="NCBIfam" id="TIGR00407">
    <property type="entry name" value="proA"/>
    <property type="match status" value="1"/>
</dbReference>
<dbReference type="CDD" id="cd07079">
    <property type="entry name" value="ALDH_F18-19_ProA-GPR"/>
    <property type="match status" value="1"/>
</dbReference>
<gene>
    <name evidence="7 9" type="primary">proA</name>
    <name evidence="9" type="ORF">MAGMO_3092</name>
</gene>
<evidence type="ECO:0000256" key="7">
    <source>
        <dbReference type="HAMAP-Rule" id="MF_00412"/>
    </source>
</evidence>
<dbReference type="FunFam" id="3.40.309.10:FF:000006">
    <property type="entry name" value="Gamma-glutamyl phosphate reductase"/>
    <property type="match status" value="1"/>
</dbReference>
<evidence type="ECO:0000256" key="5">
    <source>
        <dbReference type="ARBA" id="ARBA00023002"/>
    </source>
</evidence>
<protein>
    <recommendedName>
        <fullName evidence="7">Gamma-glutamyl phosphate reductase</fullName>
        <shortName evidence="7">GPR</shortName>
        <ecNumber evidence="7">1.2.1.41</ecNumber>
    </recommendedName>
    <alternativeName>
        <fullName evidence="7">Glutamate-5-semialdehyde dehydrogenase</fullName>
    </alternativeName>
    <alternativeName>
        <fullName evidence="7">Glutamyl-gamma-semialdehyde dehydrogenase</fullName>
        <shortName evidence="7">GSA dehydrogenase</shortName>
    </alternativeName>
</protein>
<dbReference type="InterPro" id="IPR016163">
    <property type="entry name" value="Ald_DH_C"/>
</dbReference>
<keyword evidence="3 7" id="KW-0641">Proline biosynthesis</keyword>
<dbReference type="HAMAP" id="MF_00412">
    <property type="entry name" value="ProA"/>
    <property type="match status" value="1"/>
</dbReference>
<comment type="catalytic activity">
    <reaction evidence="6 7">
        <text>L-glutamate 5-semialdehyde + phosphate + NADP(+) = L-glutamyl 5-phosphate + NADPH + H(+)</text>
        <dbReference type="Rhea" id="RHEA:19541"/>
        <dbReference type="ChEBI" id="CHEBI:15378"/>
        <dbReference type="ChEBI" id="CHEBI:43474"/>
        <dbReference type="ChEBI" id="CHEBI:57783"/>
        <dbReference type="ChEBI" id="CHEBI:58066"/>
        <dbReference type="ChEBI" id="CHEBI:58274"/>
        <dbReference type="ChEBI" id="CHEBI:58349"/>
        <dbReference type="EC" id="1.2.1.41"/>
    </reaction>
</comment>
<evidence type="ECO:0000256" key="6">
    <source>
        <dbReference type="ARBA" id="ARBA00049024"/>
    </source>
</evidence>
<comment type="pathway">
    <text evidence="1 7">Amino-acid biosynthesis; L-proline biosynthesis; L-glutamate 5-semialdehyde from L-glutamate: step 2/2.</text>
</comment>
<evidence type="ECO:0000256" key="4">
    <source>
        <dbReference type="ARBA" id="ARBA00022857"/>
    </source>
</evidence>
<dbReference type="SUPFAM" id="SSF53720">
    <property type="entry name" value="ALDH-like"/>
    <property type="match status" value="1"/>
</dbReference>
<dbReference type="EMBL" id="LO017727">
    <property type="protein sequence ID" value="CRH07234.1"/>
    <property type="molecule type" value="Genomic_DNA"/>
</dbReference>
<evidence type="ECO:0000256" key="3">
    <source>
        <dbReference type="ARBA" id="ARBA00022650"/>
    </source>
</evidence>
<dbReference type="NCBIfam" id="NF001221">
    <property type="entry name" value="PRK00197.1"/>
    <property type="match status" value="1"/>
</dbReference>
<dbReference type="Gene3D" id="3.40.605.10">
    <property type="entry name" value="Aldehyde Dehydrogenase, Chain A, domain 1"/>
    <property type="match status" value="1"/>
</dbReference>
<dbReference type="GO" id="GO:0004350">
    <property type="term" value="F:glutamate-5-semialdehyde dehydrogenase activity"/>
    <property type="evidence" value="ECO:0007669"/>
    <property type="project" value="UniProtKB-UniRule"/>
</dbReference>